<organism evidence="1 2">
    <name type="scientific">Bartonella quintana JK 68</name>
    <dbReference type="NCBI Taxonomy" id="1134503"/>
    <lineage>
        <taxon>Bacteria</taxon>
        <taxon>Pseudomonadati</taxon>
        <taxon>Pseudomonadota</taxon>
        <taxon>Alphaproteobacteria</taxon>
        <taxon>Hyphomicrobiales</taxon>
        <taxon>Bartonellaceae</taxon>
        <taxon>Bartonella</taxon>
    </lineage>
</organism>
<gene>
    <name evidence="1" type="ORF">O7U_00614</name>
</gene>
<name>A0ABR4SQV7_BARQI</name>
<protein>
    <submittedName>
        <fullName evidence="1">Uncharacterized protein</fullName>
    </submittedName>
</protein>
<dbReference type="EMBL" id="AHPD01000007">
    <property type="protein sequence ID" value="KEC66083.1"/>
    <property type="molecule type" value="Genomic_DNA"/>
</dbReference>
<comment type="caution">
    <text evidence="1">The sequence shown here is derived from an EMBL/GenBank/DDBJ whole genome shotgun (WGS) entry which is preliminary data.</text>
</comment>
<proteinExistence type="predicted"/>
<reference evidence="1 2" key="1">
    <citation type="submission" date="2012-04" db="EMBL/GenBank/DDBJ databases">
        <title>The Genome Sequence of Bartonella quintana JK 68.</title>
        <authorList>
            <consortium name="The Broad Institute Genome Sequencing Platform"/>
            <consortium name="The Broad Institute Genome Sequencing Center for Infectious Disease"/>
            <person name="Feldgarden M."/>
            <person name="Kirby J."/>
            <person name="Kosoy M."/>
            <person name="Birtles R."/>
            <person name="Probert W.S."/>
            <person name="Chiaraviglio L."/>
            <person name="Walker B."/>
            <person name="Young S.K."/>
            <person name="Zeng Q."/>
            <person name="Gargeya S."/>
            <person name="Fitzgerald M."/>
            <person name="Haas B."/>
            <person name="Abouelleil A."/>
            <person name="Alvarado L."/>
            <person name="Arachchi H.M."/>
            <person name="Berlin A.M."/>
            <person name="Chapman S.B."/>
            <person name="Goldberg J."/>
            <person name="Griggs A."/>
            <person name="Gujja S."/>
            <person name="Hansen M."/>
            <person name="Howarth C."/>
            <person name="Imamovic A."/>
            <person name="Larimer J."/>
            <person name="McCowen C."/>
            <person name="Montmayeur A."/>
            <person name="Murphy C."/>
            <person name="Neiman D."/>
            <person name="Pearson M."/>
            <person name="Priest M."/>
            <person name="Roberts A."/>
            <person name="Saif S."/>
            <person name="Shea T."/>
            <person name="Sisk P."/>
            <person name="Sykes S."/>
            <person name="Wortman J."/>
            <person name="Nusbaum C."/>
            <person name="Birren B."/>
        </authorList>
    </citation>
    <scope>NUCLEOTIDE SEQUENCE [LARGE SCALE GENOMIC DNA]</scope>
    <source>
        <strain evidence="1 2">JK 68</strain>
    </source>
</reference>
<evidence type="ECO:0000313" key="1">
    <source>
        <dbReference type="EMBL" id="KEC66083.1"/>
    </source>
</evidence>
<keyword evidence="2" id="KW-1185">Reference proteome</keyword>
<dbReference type="Proteomes" id="UP000027143">
    <property type="component" value="Unassembled WGS sequence"/>
</dbReference>
<accession>A0ABR4SQV7</accession>
<sequence length="77" mass="8829">MNFGSVAPSVYGQSNKTLSFFENRVWCSFYENGLLSFSYCSNGESSREFFNNKNSYQVHCNDNILISKDNSLFCILN</sequence>
<evidence type="ECO:0000313" key="2">
    <source>
        <dbReference type="Proteomes" id="UP000027143"/>
    </source>
</evidence>